<organism evidence="1 2">
    <name type="scientific">Neisseria macacae ATCC 33926</name>
    <dbReference type="NCBI Taxonomy" id="997348"/>
    <lineage>
        <taxon>Bacteria</taxon>
        <taxon>Pseudomonadati</taxon>
        <taxon>Pseudomonadota</taxon>
        <taxon>Betaproteobacteria</taxon>
        <taxon>Neisseriales</taxon>
        <taxon>Neisseriaceae</taxon>
        <taxon>Neisseria</taxon>
    </lineage>
</organism>
<accession>A0AA36XLW7</accession>
<name>A0AA36XLW7_9NEIS</name>
<dbReference type="AlphaFoldDB" id="A0AA36XLW7"/>
<gene>
    <name evidence="1" type="ORF">HMPREF9418_0007</name>
</gene>
<sequence>MQIIFIISSVNHYLNKSKGSIRIYRKTKRISVIRFPGNAVCPYVWEYWNTNKLNKKVV</sequence>
<dbReference type="Proteomes" id="UP000004982">
    <property type="component" value="Unassembled WGS sequence"/>
</dbReference>
<dbReference type="EMBL" id="AFQE01000001">
    <property type="protein sequence ID" value="EGQ78566.1"/>
    <property type="molecule type" value="Genomic_DNA"/>
</dbReference>
<evidence type="ECO:0000313" key="1">
    <source>
        <dbReference type="EMBL" id="EGQ78566.1"/>
    </source>
</evidence>
<reference evidence="1 2" key="1">
    <citation type="submission" date="2011-05" db="EMBL/GenBank/DDBJ databases">
        <authorList>
            <person name="Muzny D."/>
            <person name="Qin X."/>
            <person name="Deng J."/>
            <person name="Jiang H."/>
            <person name="Liu Y."/>
            <person name="Qu J."/>
            <person name="Song X.-Z."/>
            <person name="Zhang L."/>
            <person name="Thornton R."/>
            <person name="Coyle M."/>
            <person name="Francisco L."/>
            <person name="Jackson L."/>
            <person name="Javaid M."/>
            <person name="Korchina V."/>
            <person name="Kovar C."/>
            <person name="Mata R."/>
            <person name="Mathew T."/>
            <person name="Ngo R."/>
            <person name="Nguyen L."/>
            <person name="Nguyen N."/>
            <person name="Okwuonu G."/>
            <person name="Ongeri F."/>
            <person name="Pham C."/>
            <person name="Simmons D."/>
            <person name="Wilczek-Boney K."/>
            <person name="Hale W."/>
            <person name="Jakkamsetti A."/>
            <person name="Pham P."/>
            <person name="Ruth R."/>
            <person name="San Lucas F."/>
            <person name="Warren J."/>
            <person name="Zhang J."/>
            <person name="Zhao Z."/>
            <person name="Zhou C."/>
            <person name="Zhu D."/>
            <person name="Lee S."/>
            <person name="Bess C."/>
            <person name="Blankenburg K."/>
            <person name="Forbes L."/>
            <person name="Fu Q."/>
            <person name="Gubbala S."/>
            <person name="Hirani K."/>
            <person name="Jayaseelan J.C."/>
            <person name="Lara F."/>
            <person name="Munidasa M."/>
            <person name="Palculict T."/>
            <person name="Patil S."/>
            <person name="Pu L.-L."/>
            <person name="Saada N."/>
            <person name="Tang L."/>
            <person name="Weissenberger G."/>
            <person name="Zhu Y."/>
            <person name="Hemphill L."/>
            <person name="Shang Y."/>
            <person name="Youmans B."/>
            <person name="Ayvaz T."/>
            <person name="Ross M."/>
            <person name="Santibanez J."/>
            <person name="Aqrawi P."/>
            <person name="Gross S."/>
            <person name="Joshi V."/>
            <person name="Fowler G."/>
            <person name="Nazareth L."/>
            <person name="Reid J."/>
            <person name="Worley K."/>
            <person name="Petrosino J."/>
            <person name="Highlander S."/>
            <person name="Gibbs R."/>
        </authorList>
    </citation>
    <scope>NUCLEOTIDE SEQUENCE [LARGE SCALE GENOMIC DNA]</scope>
    <source>
        <strain evidence="1 2">ATCC 33926</strain>
    </source>
</reference>
<proteinExistence type="predicted"/>
<protein>
    <submittedName>
        <fullName evidence="1">Uncharacterized protein</fullName>
    </submittedName>
</protein>
<comment type="caution">
    <text evidence="1">The sequence shown here is derived from an EMBL/GenBank/DDBJ whole genome shotgun (WGS) entry which is preliminary data.</text>
</comment>
<evidence type="ECO:0000313" key="2">
    <source>
        <dbReference type="Proteomes" id="UP000004982"/>
    </source>
</evidence>